<name>A0A1X7TW69_AMPQE</name>
<organism evidence="1">
    <name type="scientific">Amphimedon queenslandica</name>
    <name type="common">Sponge</name>
    <dbReference type="NCBI Taxonomy" id="400682"/>
    <lineage>
        <taxon>Eukaryota</taxon>
        <taxon>Metazoa</taxon>
        <taxon>Porifera</taxon>
        <taxon>Demospongiae</taxon>
        <taxon>Heteroscleromorpha</taxon>
        <taxon>Haplosclerida</taxon>
        <taxon>Niphatidae</taxon>
        <taxon>Amphimedon</taxon>
    </lineage>
</organism>
<dbReference type="InParanoid" id="A0A1X7TW69"/>
<dbReference type="EnsemblMetazoa" id="Aqu2.1.19182_001">
    <property type="protein sequence ID" value="Aqu2.1.19182_001"/>
    <property type="gene ID" value="Aqu2.1.19182"/>
</dbReference>
<protein>
    <submittedName>
        <fullName evidence="1">Uncharacterized protein</fullName>
    </submittedName>
</protein>
<evidence type="ECO:0000313" key="1">
    <source>
        <dbReference type="EnsemblMetazoa" id="Aqu2.1.19182_001"/>
    </source>
</evidence>
<reference evidence="1" key="1">
    <citation type="submission" date="2017-05" db="UniProtKB">
        <authorList>
            <consortium name="EnsemblMetazoa"/>
        </authorList>
    </citation>
    <scope>IDENTIFICATION</scope>
</reference>
<accession>A0A1X7TW69</accession>
<dbReference type="AlphaFoldDB" id="A0A1X7TW69"/>
<sequence length="78" mass="9070">MVYFEFSKLKSLENIQKGLQHDSYCQCDTCHSLSYRTQSFPLKYIELLDKPISADDLSRMGLLREHACRHGMLPVSVF</sequence>
<proteinExistence type="predicted"/>